<keyword evidence="5 10" id="KW-0812">Transmembrane</keyword>
<feature type="transmembrane region" description="Helical" evidence="10">
    <location>
        <begin position="446"/>
        <end position="465"/>
    </location>
</feature>
<keyword evidence="6 10" id="KW-1133">Transmembrane helix</keyword>
<evidence type="ECO:0000256" key="3">
    <source>
        <dbReference type="ARBA" id="ARBA00022475"/>
    </source>
</evidence>
<organism evidence="11 12">
    <name type="scientific">Singulisphaera acidiphila (strain ATCC BAA-1392 / DSM 18658 / VKM B-2454 / MOB10)</name>
    <dbReference type="NCBI Taxonomy" id="886293"/>
    <lineage>
        <taxon>Bacteria</taxon>
        <taxon>Pseudomonadati</taxon>
        <taxon>Planctomycetota</taxon>
        <taxon>Planctomycetia</taxon>
        <taxon>Isosphaerales</taxon>
        <taxon>Isosphaeraceae</taxon>
        <taxon>Singulisphaera</taxon>
    </lineage>
</organism>
<reference evidence="11 12" key="1">
    <citation type="submission" date="2012-02" db="EMBL/GenBank/DDBJ databases">
        <title>Complete sequence of chromosome of Singulisphaera acidiphila DSM 18658.</title>
        <authorList>
            <consortium name="US DOE Joint Genome Institute (JGI-PGF)"/>
            <person name="Lucas S."/>
            <person name="Copeland A."/>
            <person name="Lapidus A."/>
            <person name="Glavina del Rio T."/>
            <person name="Dalin E."/>
            <person name="Tice H."/>
            <person name="Bruce D."/>
            <person name="Goodwin L."/>
            <person name="Pitluck S."/>
            <person name="Peters L."/>
            <person name="Ovchinnikova G."/>
            <person name="Chertkov O."/>
            <person name="Kyrpides N."/>
            <person name="Mavromatis K."/>
            <person name="Ivanova N."/>
            <person name="Brettin T."/>
            <person name="Detter J.C."/>
            <person name="Han C."/>
            <person name="Larimer F."/>
            <person name="Land M."/>
            <person name="Hauser L."/>
            <person name="Markowitz V."/>
            <person name="Cheng J.-F."/>
            <person name="Hugenholtz P."/>
            <person name="Woyke T."/>
            <person name="Wu D."/>
            <person name="Tindall B."/>
            <person name="Pomrenke H."/>
            <person name="Brambilla E."/>
            <person name="Klenk H.-P."/>
            <person name="Eisen J.A."/>
        </authorList>
    </citation>
    <scope>NUCLEOTIDE SEQUENCE [LARGE SCALE GENOMIC DNA]</scope>
    <source>
        <strain evidence="12">ATCC BAA-1392 / DSM 18658 / VKM B-2454 / MOB10</strain>
    </source>
</reference>
<feature type="transmembrane region" description="Helical" evidence="10">
    <location>
        <begin position="150"/>
        <end position="170"/>
    </location>
</feature>
<comment type="subcellular location">
    <subcellularLocation>
        <location evidence="1">Cell membrane</location>
        <topology evidence="1">Multi-pass membrane protein</topology>
    </subcellularLocation>
</comment>
<dbReference type="PANTHER" id="PTHR13285:SF23">
    <property type="entry name" value="TEICHOIC ACID D-ALANYLTRANSFERASE"/>
    <property type="match status" value="1"/>
</dbReference>
<feature type="transmembrane region" description="Helical" evidence="10">
    <location>
        <begin position="414"/>
        <end position="434"/>
    </location>
</feature>
<evidence type="ECO:0000256" key="5">
    <source>
        <dbReference type="ARBA" id="ARBA00022692"/>
    </source>
</evidence>
<proteinExistence type="inferred from homology"/>
<feature type="transmembrane region" description="Helical" evidence="10">
    <location>
        <begin position="368"/>
        <end position="394"/>
    </location>
</feature>
<dbReference type="eggNOG" id="COG1696">
    <property type="taxonomic scope" value="Bacteria"/>
</dbReference>
<dbReference type="GO" id="GO:0016746">
    <property type="term" value="F:acyltransferase activity"/>
    <property type="evidence" value="ECO:0007669"/>
    <property type="project" value="UniProtKB-KW"/>
</dbReference>
<dbReference type="Proteomes" id="UP000010798">
    <property type="component" value="Chromosome"/>
</dbReference>
<keyword evidence="4 9" id="KW-0808">Transferase</keyword>
<comment type="similarity">
    <text evidence="2 9">Belongs to the membrane-bound acyltransferase family.</text>
</comment>
<evidence type="ECO:0000256" key="9">
    <source>
        <dbReference type="PIRNR" id="PIRNR016636"/>
    </source>
</evidence>
<evidence type="ECO:0000256" key="2">
    <source>
        <dbReference type="ARBA" id="ARBA00010323"/>
    </source>
</evidence>
<dbReference type="InterPro" id="IPR028362">
    <property type="entry name" value="AlgI"/>
</dbReference>
<feature type="transmembrane region" description="Helical" evidence="10">
    <location>
        <begin position="77"/>
        <end position="97"/>
    </location>
</feature>
<evidence type="ECO:0000313" key="12">
    <source>
        <dbReference type="Proteomes" id="UP000010798"/>
    </source>
</evidence>
<dbReference type="GO" id="GO:0005886">
    <property type="term" value="C:plasma membrane"/>
    <property type="evidence" value="ECO:0007669"/>
    <property type="project" value="UniProtKB-SubCell"/>
</dbReference>
<evidence type="ECO:0000256" key="1">
    <source>
        <dbReference type="ARBA" id="ARBA00004651"/>
    </source>
</evidence>
<dbReference type="RefSeq" id="WP_015249041.1">
    <property type="nucleotide sequence ID" value="NC_019892.1"/>
</dbReference>
<dbReference type="AlphaFoldDB" id="L0DMA5"/>
<feature type="transmembrane region" description="Helical" evidence="10">
    <location>
        <begin position="117"/>
        <end position="138"/>
    </location>
</feature>
<evidence type="ECO:0000313" key="11">
    <source>
        <dbReference type="EMBL" id="AGA29945.1"/>
    </source>
</evidence>
<protein>
    <submittedName>
        <fullName evidence="11">Putative membrane protein involved in D-alanine export</fullName>
    </submittedName>
</protein>
<feature type="transmembrane region" description="Helical" evidence="10">
    <location>
        <begin position="330"/>
        <end position="347"/>
    </location>
</feature>
<keyword evidence="8 9" id="KW-0012">Acyltransferase</keyword>
<evidence type="ECO:0000256" key="8">
    <source>
        <dbReference type="ARBA" id="ARBA00023315"/>
    </source>
</evidence>
<dbReference type="STRING" id="886293.Sinac_5818"/>
<evidence type="ECO:0000256" key="6">
    <source>
        <dbReference type="ARBA" id="ARBA00022989"/>
    </source>
</evidence>
<gene>
    <name evidence="11" type="ordered locus">Sinac_5818</name>
</gene>
<evidence type="ECO:0000256" key="10">
    <source>
        <dbReference type="SAM" id="Phobius"/>
    </source>
</evidence>
<dbReference type="InterPro" id="IPR004299">
    <property type="entry name" value="MBOAT_fam"/>
</dbReference>
<evidence type="ECO:0000256" key="7">
    <source>
        <dbReference type="ARBA" id="ARBA00023136"/>
    </source>
</evidence>
<dbReference type="OrthoDB" id="9805788at2"/>
<evidence type="ECO:0000256" key="4">
    <source>
        <dbReference type="ARBA" id="ARBA00022679"/>
    </source>
</evidence>
<feature type="transmembrane region" description="Helical" evidence="10">
    <location>
        <begin position="46"/>
        <end position="65"/>
    </location>
</feature>
<dbReference type="PIRSF" id="PIRSF016636">
    <property type="entry name" value="AlgI_DltB"/>
    <property type="match status" value="1"/>
</dbReference>
<dbReference type="PANTHER" id="PTHR13285">
    <property type="entry name" value="ACYLTRANSFERASE"/>
    <property type="match status" value="1"/>
</dbReference>
<accession>L0DMA5</accession>
<keyword evidence="3 9" id="KW-1003">Cell membrane</keyword>
<dbReference type="InterPro" id="IPR024194">
    <property type="entry name" value="Ac/AlaTfrase_AlgI/DltB"/>
</dbReference>
<dbReference type="Pfam" id="PF03062">
    <property type="entry name" value="MBOAT"/>
    <property type="match status" value="1"/>
</dbReference>
<dbReference type="EMBL" id="CP003364">
    <property type="protein sequence ID" value="AGA29945.1"/>
    <property type="molecule type" value="Genomic_DNA"/>
</dbReference>
<keyword evidence="7 9" id="KW-0472">Membrane</keyword>
<dbReference type="InterPro" id="IPR051085">
    <property type="entry name" value="MB_O-acyltransferase"/>
</dbReference>
<dbReference type="KEGG" id="saci:Sinac_5818"/>
<dbReference type="GO" id="GO:0042121">
    <property type="term" value="P:alginic acid biosynthetic process"/>
    <property type="evidence" value="ECO:0007669"/>
    <property type="project" value="InterPro"/>
</dbReference>
<dbReference type="PIRSF" id="PIRSF500217">
    <property type="entry name" value="AlgI"/>
    <property type="match status" value="1"/>
</dbReference>
<keyword evidence="12" id="KW-1185">Reference proteome</keyword>
<name>L0DMA5_SINAD</name>
<dbReference type="HOGENOM" id="CLU_025255_1_1_0"/>
<sequence length="474" mass="53054">MLFCSQAFLLFFAIVFATYWALPWSRARIALLLVASFYFYASWNRWLAALIGLSATFDFAVGLGLECSRSARKRSLLLGLSLVANLGLLAYFKYANFFLGSLESMLRAFGSEASLPVLRVMLPIGISFYTFEAINYTVDVYRRRVPAERNLGHFLLFITFFPHLVAGPIVRARDFLPQLRQTKRWDWARIQLGAQYFLLGLFKKLAIADRMAAFADPVFAHPGDYSSHAVWVAALAYTLQIYCDFSGYTDMAIGCAHLLGYKLAANFNLPYLARNVSEFWRRWHISLSTWLRDYLFIPLGGSLGSRRRTYLNLLVTMTLGGLWHGASWTFVIWGTFHGLLLIGHRLFRDLCAARPSLSALLLGPLGTLARIGLTFVSVCIGWVIFRATSFGLAVAMLQRMFRPHGGASPPAPEVSFWITLLLVVVCHVVAVRGGGARWMDQLPAPVLGFGYATILMVALVLAPAAGKPFVYFQF</sequence>